<keyword evidence="4 9" id="KW-0378">Hydrolase</keyword>
<dbReference type="SUPFAM" id="SSF51445">
    <property type="entry name" value="(Trans)glycosidases"/>
    <property type="match status" value="1"/>
</dbReference>
<dbReference type="GO" id="GO:0004565">
    <property type="term" value="F:beta-galactosidase activity"/>
    <property type="evidence" value="ECO:0007669"/>
    <property type="project" value="UniProtKB-EC"/>
</dbReference>
<keyword evidence="5 9" id="KW-0326">Glycosidase</keyword>
<name>A0ABW4A5D4_9ACTN</name>
<proteinExistence type="inferred from homology"/>
<dbReference type="InterPro" id="IPR013094">
    <property type="entry name" value="AB_hydrolase_3"/>
</dbReference>
<dbReference type="SUPFAM" id="SSF52317">
    <property type="entry name" value="Class I glutamine amidotransferase-like"/>
    <property type="match status" value="1"/>
</dbReference>
<dbReference type="EC" id="3.2.1.23" evidence="3"/>
<comment type="catalytic activity">
    <reaction evidence="1">
        <text>Hydrolysis of terminal non-reducing beta-D-galactose residues in beta-D-galactosides.</text>
        <dbReference type="EC" id="3.2.1.23"/>
    </reaction>
</comment>
<dbReference type="Gene3D" id="3.40.50.1820">
    <property type="entry name" value="alpha/beta hydrolase"/>
    <property type="match status" value="1"/>
</dbReference>
<protein>
    <recommendedName>
        <fullName evidence="3">beta-galactosidase</fullName>
        <ecNumber evidence="3">3.2.1.23</ecNumber>
    </recommendedName>
</protein>
<dbReference type="Proteomes" id="UP001597183">
    <property type="component" value="Unassembled WGS sequence"/>
</dbReference>
<gene>
    <name evidence="9" type="ORF">ACFQ5G_10160</name>
</gene>
<dbReference type="InterPro" id="IPR029058">
    <property type="entry name" value="AB_hydrolase_fold"/>
</dbReference>
<evidence type="ECO:0000259" key="7">
    <source>
        <dbReference type="Pfam" id="PF07859"/>
    </source>
</evidence>
<sequence>MRADLEVAGPHGPIPVRVYEPAGPAEAVLVWAHGGGFRHGDLDMAEADMVSAELSGRANAIVFSVGYRLAVDGVRYPVPIDDVHAVWRWVTARDDLPARRALGGASAGAALAVATALRTTTPGETVPPGVELRDAPTGAGLRAAPTETGLRAAADRPDLLLLAYPFAHFPTPMLGHGRTLDSVEDMVRNYVGRISDLPPDALPGAARLDDLPPTHILLSEFDDLRPSGELLERQLREVGVPAESFVAPGTTHGHLNRPHDVPDSVDASLGFLAAALRAPRPAPRWLRREGEPRIEFGADYNPEQWPRTVWADDVQAMREAGVTIVSLGIFSWARLEPAERRYDFGWLDEVIDLLHTNGILVDLATPTASPPPWLTTKHPEILPVDRDGRTVWPGARQHWRPTSPIFREHALRLVRVIAKRYAEHPALAAWHVNNELGCHNVYDYSDDAAAAFRVWLRERYTNLDGLNTAWGTDFWSQRYGEWAQILPPRHANGPVNPTQQLDFKRFSSDALKDHYLAERRILREITPDVPVTTNFMVAGPINEMNYPDWAAEVDFVANDHYTRPGPQSRDELSFSANLCGNLIPGRPWFLMEHSTSAVNWQPVNVPKLPGELARDSLTHVAHGADGVCFFQWRQSRAGAEKFHSAMLPHAGRSSAIFEAVTDLGARLRSLSSITTFGRTPSAVAVVIDYESWWAAEQDAHPTDRLRYRDEALDWYTALLDHGVRADVVPVAADLTGYRLVVAPILHLVPAALKQRLEDYVAGGGHLVTTYFSGIVDEFDHAWLGGYPGALRDLLGIRVEEFAPLLDGQSAPLSNGAIGTLWSEHVEVTDPATKVLATYTGGGAAVTRREVGAGSAAYISTRLRPQGLLLILDDLLTPAGVTSELPPDLRGKVELAVRGPVRFLINRTADPVDLSAVAGAPETLPARGVVVLSPETRG</sequence>
<evidence type="ECO:0000256" key="2">
    <source>
        <dbReference type="ARBA" id="ARBA00005940"/>
    </source>
</evidence>
<dbReference type="InterPro" id="IPR013529">
    <property type="entry name" value="Glyco_hydro_42_N"/>
</dbReference>
<evidence type="ECO:0000259" key="6">
    <source>
        <dbReference type="Pfam" id="PF02449"/>
    </source>
</evidence>
<evidence type="ECO:0000313" key="10">
    <source>
        <dbReference type="Proteomes" id="UP001597183"/>
    </source>
</evidence>
<dbReference type="Pfam" id="PF02449">
    <property type="entry name" value="Glyco_hydro_42"/>
    <property type="match status" value="1"/>
</dbReference>
<comment type="similarity">
    <text evidence="2">Belongs to the glycosyl hydrolase 42 family.</text>
</comment>
<dbReference type="InterPro" id="IPR013738">
    <property type="entry name" value="Beta_galactosidase_Trimer"/>
</dbReference>
<dbReference type="CDD" id="cd03143">
    <property type="entry name" value="A4_beta-galactosidase_middle_domain"/>
    <property type="match status" value="1"/>
</dbReference>
<dbReference type="Gene3D" id="3.20.20.80">
    <property type="entry name" value="Glycosidases"/>
    <property type="match status" value="1"/>
</dbReference>
<evidence type="ECO:0000259" key="8">
    <source>
        <dbReference type="Pfam" id="PF08532"/>
    </source>
</evidence>
<evidence type="ECO:0000256" key="1">
    <source>
        <dbReference type="ARBA" id="ARBA00001412"/>
    </source>
</evidence>
<keyword evidence="10" id="KW-1185">Reference proteome</keyword>
<dbReference type="InterPro" id="IPR017853">
    <property type="entry name" value="GH"/>
</dbReference>
<dbReference type="EMBL" id="JBHTMK010000012">
    <property type="protein sequence ID" value="MFD1365704.1"/>
    <property type="molecule type" value="Genomic_DNA"/>
</dbReference>
<evidence type="ECO:0000313" key="9">
    <source>
        <dbReference type="EMBL" id="MFD1365704.1"/>
    </source>
</evidence>
<dbReference type="PANTHER" id="PTHR36447">
    <property type="entry name" value="BETA-GALACTOSIDASE GANA"/>
    <property type="match status" value="1"/>
</dbReference>
<organism evidence="9 10">
    <name type="scientific">Actinoplanes sichuanensis</name>
    <dbReference type="NCBI Taxonomy" id="512349"/>
    <lineage>
        <taxon>Bacteria</taxon>
        <taxon>Bacillati</taxon>
        <taxon>Actinomycetota</taxon>
        <taxon>Actinomycetes</taxon>
        <taxon>Micromonosporales</taxon>
        <taxon>Micromonosporaceae</taxon>
        <taxon>Actinoplanes</taxon>
    </lineage>
</organism>
<dbReference type="RefSeq" id="WP_317792764.1">
    <property type="nucleotide sequence ID" value="NZ_AP028461.1"/>
</dbReference>
<reference evidence="10" key="1">
    <citation type="journal article" date="2019" name="Int. J. Syst. Evol. Microbiol.">
        <title>The Global Catalogue of Microorganisms (GCM) 10K type strain sequencing project: providing services to taxonomists for standard genome sequencing and annotation.</title>
        <authorList>
            <consortium name="The Broad Institute Genomics Platform"/>
            <consortium name="The Broad Institute Genome Sequencing Center for Infectious Disease"/>
            <person name="Wu L."/>
            <person name="Ma J."/>
        </authorList>
    </citation>
    <scope>NUCLEOTIDE SEQUENCE [LARGE SCALE GENOMIC DNA]</scope>
    <source>
        <strain evidence="10">CCM 7526</strain>
    </source>
</reference>
<dbReference type="InterPro" id="IPR003476">
    <property type="entry name" value="Glyco_hydro_42"/>
</dbReference>
<evidence type="ECO:0000256" key="4">
    <source>
        <dbReference type="ARBA" id="ARBA00022801"/>
    </source>
</evidence>
<dbReference type="Pfam" id="PF08532">
    <property type="entry name" value="Glyco_hydro_42M"/>
    <property type="match status" value="1"/>
</dbReference>
<comment type="caution">
    <text evidence="9">The sequence shown here is derived from an EMBL/GenBank/DDBJ whole genome shotgun (WGS) entry which is preliminary data.</text>
</comment>
<evidence type="ECO:0000256" key="3">
    <source>
        <dbReference type="ARBA" id="ARBA00012756"/>
    </source>
</evidence>
<feature type="domain" description="Beta-galactosidase trimerisation" evidence="8">
    <location>
        <begin position="682"/>
        <end position="880"/>
    </location>
</feature>
<dbReference type="SUPFAM" id="SSF53474">
    <property type="entry name" value="alpha/beta-Hydrolases"/>
    <property type="match status" value="1"/>
</dbReference>
<feature type="domain" description="Alpha/beta hydrolase fold-3" evidence="7">
    <location>
        <begin position="29"/>
        <end position="254"/>
    </location>
</feature>
<accession>A0ABW4A5D4</accession>
<dbReference type="InterPro" id="IPR029062">
    <property type="entry name" value="Class_I_gatase-like"/>
</dbReference>
<evidence type="ECO:0000256" key="5">
    <source>
        <dbReference type="ARBA" id="ARBA00023295"/>
    </source>
</evidence>
<feature type="domain" description="Glycoside hydrolase family 42 N-terminal" evidence="6">
    <location>
        <begin position="299"/>
        <end position="669"/>
    </location>
</feature>
<dbReference type="Gene3D" id="3.40.50.880">
    <property type="match status" value="1"/>
</dbReference>
<dbReference type="PANTHER" id="PTHR36447:SF1">
    <property type="entry name" value="BETA-GALACTOSIDASE GANA"/>
    <property type="match status" value="1"/>
</dbReference>
<dbReference type="Pfam" id="PF07859">
    <property type="entry name" value="Abhydrolase_3"/>
    <property type="match status" value="1"/>
</dbReference>